<feature type="compositionally biased region" description="Basic and acidic residues" evidence="14">
    <location>
        <begin position="9"/>
        <end position="28"/>
    </location>
</feature>
<comment type="subcellular location">
    <subcellularLocation>
        <location evidence="1">Cell membrane</location>
        <topology evidence="1">Multi-pass membrane protein</topology>
    </subcellularLocation>
</comment>
<feature type="transmembrane region" description="Helical" evidence="13">
    <location>
        <begin position="36"/>
        <end position="56"/>
    </location>
</feature>
<dbReference type="Gene3D" id="3.40.1690.10">
    <property type="entry name" value="secretion proteins EscU"/>
    <property type="match status" value="1"/>
</dbReference>
<evidence type="ECO:0000256" key="13">
    <source>
        <dbReference type="RuleBase" id="RU364091"/>
    </source>
</evidence>
<evidence type="ECO:0000313" key="15">
    <source>
        <dbReference type="EMBL" id="PAU81400.1"/>
    </source>
</evidence>
<keyword evidence="4 13" id="KW-0813">Transport</keyword>
<evidence type="ECO:0000256" key="12">
    <source>
        <dbReference type="ARBA" id="ARBA00025078"/>
    </source>
</evidence>
<dbReference type="OrthoDB" id="9807950at2"/>
<keyword evidence="6 13" id="KW-0812">Transmembrane</keyword>
<reference evidence="15 16" key="1">
    <citation type="submission" date="2017-08" db="EMBL/GenBank/DDBJ databases">
        <title>Halovibrio sewagensis sp. nov., isolated from wastewater of high salinity.</title>
        <authorList>
            <person name="Dong X."/>
            <person name="Zhang G."/>
        </authorList>
    </citation>
    <scope>NUCLEOTIDE SEQUENCE [LARGE SCALE GENOMIC DNA]</scope>
    <source>
        <strain evidence="15 16">YL5-2</strain>
    </source>
</reference>
<dbReference type="InterPro" id="IPR029025">
    <property type="entry name" value="T3SS_substrate_exporter_C"/>
</dbReference>
<dbReference type="PRINTS" id="PR00950">
    <property type="entry name" value="TYPE3IMSPROT"/>
</dbReference>
<sequence length="379" mass="41684">MAEGGGDDSQEKTEDPTPRRLEKAREEGQVPQSKDLGTALVLMAGATGLLLFGGAIGGELKQMFEFNFALERGQIFDTSQMLQHLGQSATTAAVALTPLLLALGVAAFLGPIMLSGFLLSGKAVAPQLSRMSPIKGLGRMFGIRSLVELGKSVAKVSLVILIAVAILDLRTEDLLAISSESPNRATEHTLWTLAWSFFLLSCSTIIIAVIDVPFQIHDHQKKMRMSKQEVKDEFKETEGKPEVKQKVRQLQQEMTQRRMMEDVPSADVVITNPEHYAVALKYDGKSMAAPVVVAKGADEIATKIMEIAREHRVDVLRTPPLARAVYHNTEIGDNIPEGLYMAVAQVLAYLFQLRQYRRNGGKKPVMPKLPIPDDLKRDE</sequence>
<evidence type="ECO:0000256" key="5">
    <source>
        <dbReference type="ARBA" id="ARBA00022475"/>
    </source>
</evidence>
<evidence type="ECO:0000313" key="16">
    <source>
        <dbReference type="Proteomes" id="UP000218896"/>
    </source>
</evidence>
<dbReference type="SUPFAM" id="SSF160544">
    <property type="entry name" value="EscU C-terminal domain-like"/>
    <property type="match status" value="1"/>
</dbReference>
<protein>
    <recommendedName>
        <fullName evidence="3 13">Flagellar biosynthetic protein FlhB</fullName>
    </recommendedName>
</protein>
<organism evidence="15 16">
    <name type="scientific">Halovibrio salipaludis</name>
    <dbReference type="NCBI Taxonomy" id="2032626"/>
    <lineage>
        <taxon>Bacteria</taxon>
        <taxon>Pseudomonadati</taxon>
        <taxon>Pseudomonadota</taxon>
        <taxon>Gammaproteobacteria</taxon>
        <taxon>Oceanospirillales</taxon>
        <taxon>Halomonadaceae</taxon>
        <taxon>Halovibrio</taxon>
    </lineage>
</organism>
<dbReference type="EMBL" id="NSKD01000002">
    <property type="protein sequence ID" value="PAU81400.1"/>
    <property type="molecule type" value="Genomic_DNA"/>
</dbReference>
<feature type="transmembrane region" description="Helical" evidence="13">
    <location>
        <begin position="189"/>
        <end position="214"/>
    </location>
</feature>
<keyword evidence="5 13" id="KW-1003">Cell membrane</keyword>
<comment type="similarity">
    <text evidence="2 13">Belongs to the type III secretion exporter family.</text>
</comment>
<keyword evidence="15" id="KW-0966">Cell projection</keyword>
<evidence type="ECO:0000256" key="8">
    <source>
        <dbReference type="ARBA" id="ARBA00022927"/>
    </source>
</evidence>
<dbReference type="PANTHER" id="PTHR30531:SF12">
    <property type="entry name" value="FLAGELLAR BIOSYNTHETIC PROTEIN FLHB"/>
    <property type="match status" value="1"/>
</dbReference>
<dbReference type="RefSeq" id="WP_095617119.1">
    <property type="nucleotide sequence ID" value="NZ_NSKD01000002.1"/>
</dbReference>
<comment type="function">
    <text evidence="12 13">Required for formation of the rod structure in the basal body of the flagellar apparatus. Together with FliI and FliH, may constitute the export apparatus of flagellin.</text>
</comment>
<name>A0A2A2F983_9GAMM</name>
<keyword evidence="15" id="KW-0282">Flagellum</keyword>
<dbReference type="GO" id="GO:0044780">
    <property type="term" value="P:bacterial-type flagellum assembly"/>
    <property type="evidence" value="ECO:0007669"/>
    <property type="project" value="InterPro"/>
</dbReference>
<keyword evidence="10 13" id="KW-0472">Membrane</keyword>
<evidence type="ECO:0000256" key="10">
    <source>
        <dbReference type="ARBA" id="ARBA00023136"/>
    </source>
</evidence>
<proteinExistence type="inferred from homology"/>
<dbReference type="AlphaFoldDB" id="A0A2A2F983"/>
<dbReference type="NCBIfam" id="TIGR00328">
    <property type="entry name" value="flhB"/>
    <property type="match status" value="1"/>
</dbReference>
<gene>
    <name evidence="13 15" type="primary">flhB</name>
    <name evidence="15" type="ORF">CK501_07605</name>
</gene>
<dbReference type="InterPro" id="IPR006135">
    <property type="entry name" value="T3SS_substrate_exporter"/>
</dbReference>
<keyword evidence="9 13" id="KW-1133">Transmembrane helix</keyword>
<keyword evidence="11 13" id="KW-1006">Bacterial flagellum protein export</keyword>
<dbReference type="GO" id="GO:0005886">
    <property type="term" value="C:plasma membrane"/>
    <property type="evidence" value="ECO:0007669"/>
    <property type="project" value="UniProtKB-SubCell"/>
</dbReference>
<keyword evidence="15" id="KW-0969">Cilium</keyword>
<accession>A0A2A2F983</accession>
<dbReference type="InterPro" id="IPR006136">
    <property type="entry name" value="FlhB"/>
</dbReference>
<keyword evidence="7 13" id="KW-1005">Bacterial flagellum biogenesis</keyword>
<dbReference type="FunFam" id="3.40.1690.10:FF:000001">
    <property type="entry name" value="Flagellar biosynthetic protein FlhB"/>
    <property type="match status" value="1"/>
</dbReference>
<evidence type="ECO:0000256" key="4">
    <source>
        <dbReference type="ARBA" id="ARBA00022448"/>
    </source>
</evidence>
<feature type="transmembrane region" description="Helical" evidence="13">
    <location>
        <begin position="99"/>
        <end position="125"/>
    </location>
</feature>
<dbReference type="GO" id="GO:0009306">
    <property type="term" value="P:protein secretion"/>
    <property type="evidence" value="ECO:0007669"/>
    <property type="project" value="InterPro"/>
</dbReference>
<evidence type="ECO:0000256" key="14">
    <source>
        <dbReference type="SAM" id="MobiDB-lite"/>
    </source>
</evidence>
<evidence type="ECO:0000256" key="9">
    <source>
        <dbReference type="ARBA" id="ARBA00022989"/>
    </source>
</evidence>
<evidence type="ECO:0000256" key="7">
    <source>
        <dbReference type="ARBA" id="ARBA00022795"/>
    </source>
</evidence>
<dbReference type="Pfam" id="PF01312">
    <property type="entry name" value="Bac_export_2"/>
    <property type="match status" value="1"/>
</dbReference>
<feature type="region of interest" description="Disordered" evidence="14">
    <location>
        <begin position="1"/>
        <end position="32"/>
    </location>
</feature>
<dbReference type="PANTHER" id="PTHR30531">
    <property type="entry name" value="FLAGELLAR BIOSYNTHETIC PROTEIN FLHB"/>
    <property type="match status" value="1"/>
</dbReference>
<evidence type="ECO:0000256" key="3">
    <source>
        <dbReference type="ARBA" id="ARBA00021622"/>
    </source>
</evidence>
<comment type="caution">
    <text evidence="15">The sequence shown here is derived from an EMBL/GenBank/DDBJ whole genome shotgun (WGS) entry which is preliminary data.</text>
</comment>
<evidence type="ECO:0000256" key="1">
    <source>
        <dbReference type="ARBA" id="ARBA00004651"/>
    </source>
</evidence>
<comment type="caution">
    <text evidence="13">Lacks conserved residue(s) required for the propagation of feature annotation.</text>
</comment>
<evidence type="ECO:0000256" key="6">
    <source>
        <dbReference type="ARBA" id="ARBA00022692"/>
    </source>
</evidence>
<keyword evidence="16" id="KW-1185">Reference proteome</keyword>
<evidence type="ECO:0000256" key="2">
    <source>
        <dbReference type="ARBA" id="ARBA00010690"/>
    </source>
</evidence>
<keyword evidence="8 13" id="KW-0653">Protein transport</keyword>
<dbReference type="Proteomes" id="UP000218896">
    <property type="component" value="Unassembled WGS sequence"/>
</dbReference>
<dbReference type="Gene3D" id="6.10.250.2080">
    <property type="match status" value="1"/>
</dbReference>
<evidence type="ECO:0000256" key="11">
    <source>
        <dbReference type="ARBA" id="ARBA00023225"/>
    </source>
</evidence>